<dbReference type="Proteomes" id="UP001341840">
    <property type="component" value="Unassembled WGS sequence"/>
</dbReference>
<protein>
    <submittedName>
        <fullName evidence="2">Uncharacterized protein</fullName>
    </submittedName>
</protein>
<comment type="caution">
    <text evidence="2">The sequence shown here is derived from an EMBL/GenBank/DDBJ whole genome shotgun (WGS) entry which is preliminary data.</text>
</comment>
<dbReference type="EMBL" id="JASCZI010242589">
    <property type="protein sequence ID" value="MED6211537.1"/>
    <property type="molecule type" value="Genomic_DNA"/>
</dbReference>
<organism evidence="2 3">
    <name type="scientific">Stylosanthes scabra</name>
    <dbReference type="NCBI Taxonomy" id="79078"/>
    <lineage>
        <taxon>Eukaryota</taxon>
        <taxon>Viridiplantae</taxon>
        <taxon>Streptophyta</taxon>
        <taxon>Embryophyta</taxon>
        <taxon>Tracheophyta</taxon>
        <taxon>Spermatophyta</taxon>
        <taxon>Magnoliopsida</taxon>
        <taxon>eudicotyledons</taxon>
        <taxon>Gunneridae</taxon>
        <taxon>Pentapetalae</taxon>
        <taxon>rosids</taxon>
        <taxon>fabids</taxon>
        <taxon>Fabales</taxon>
        <taxon>Fabaceae</taxon>
        <taxon>Papilionoideae</taxon>
        <taxon>50 kb inversion clade</taxon>
        <taxon>dalbergioids sensu lato</taxon>
        <taxon>Dalbergieae</taxon>
        <taxon>Pterocarpus clade</taxon>
        <taxon>Stylosanthes</taxon>
    </lineage>
</organism>
<evidence type="ECO:0000313" key="2">
    <source>
        <dbReference type="EMBL" id="MED6211537.1"/>
    </source>
</evidence>
<reference evidence="2 3" key="1">
    <citation type="journal article" date="2023" name="Plants (Basel)">
        <title>Bridging the Gap: Combining Genomics and Transcriptomics Approaches to Understand Stylosanthes scabra, an Orphan Legume from the Brazilian Caatinga.</title>
        <authorList>
            <person name="Ferreira-Neto J.R.C."/>
            <person name="da Silva M.D."/>
            <person name="Binneck E."/>
            <person name="de Melo N.F."/>
            <person name="da Silva R.H."/>
            <person name="de Melo A.L.T.M."/>
            <person name="Pandolfi V."/>
            <person name="Bustamante F.O."/>
            <person name="Brasileiro-Vidal A.C."/>
            <person name="Benko-Iseppon A.M."/>
        </authorList>
    </citation>
    <scope>NUCLEOTIDE SEQUENCE [LARGE SCALE GENOMIC DNA]</scope>
    <source>
        <tissue evidence="2">Leaves</tissue>
    </source>
</reference>
<proteinExistence type="predicted"/>
<evidence type="ECO:0000256" key="1">
    <source>
        <dbReference type="SAM" id="MobiDB-lite"/>
    </source>
</evidence>
<sequence length="162" mass="18550">MAHNSGATRPRIAKEKAREENTRRTPTEKAIKAKNANLEMMSRRGTRASRNEERTIMELCRREEYPQRSHQMKLTSHLQKLPEEVFTNRHHDATTFGASLTTREARNVRNIRLPEFGATVLDIGPNWPKSFKDITSNLPFGKLGPTLCGPTSWLVNLQKIKT</sequence>
<feature type="compositionally biased region" description="Basic and acidic residues" evidence="1">
    <location>
        <begin position="12"/>
        <end position="31"/>
    </location>
</feature>
<name>A0ABU6YP54_9FABA</name>
<feature type="region of interest" description="Disordered" evidence="1">
    <location>
        <begin position="1"/>
        <end position="39"/>
    </location>
</feature>
<gene>
    <name evidence="2" type="ORF">PIB30_074673</name>
</gene>
<keyword evidence="3" id="KW-1185">Reference proteome</keyword>
<evidence type="ECO:0000313" key="3">
    <source>
        <dbReference type="Proteomes" id="UP001341840"/>
    </source>
</evidence>
<accession>A0ABU6YP54</accession>